<dbReference type="InterPro" id="IPR022134">
    <property type="entry name" value="DUF3667"/>
</dbReference>
<evidence type="ECO:0000313" key="3">
    <source>
        <dbReference type="Proteomes" id="UP001179363"/>
    </source>
</evidence>
<comment type="caution">
    <text evidence="2">The sequence shown here is derived from an EMBL/GenBank/DDBJ whole genome shotgun (WGS) entry which is preliminary data.</text>
</comment>
<accession>A0ABS9EHQ8</accession>
<feature type="transmembrane region" description="Helical" evidence="1">
    <location>
        <begin position="311"/>
        <end position="329"/>
    </location>
</feature>
<dbReference type="EMBL" id="JAKGTH010000010">
    <property type="protein sequence ID" value="MCF4102381.1"/>
    <property type="molecule type" value="Genomic_DNA"/>
</dbReference>
<feature type="transmembrane region" description="Helical" evidence="1">
    <location>
        <begin position="99"/>
        <end position="116"/>
    </location>
</feature>
<evidence type="ECO:0000313" key="2">
    <source>
        <dbReference type="EMBL" id="MCF4102381.1"/>
    </source>
</evidence>
<name>A0ABS9EHQ8_9FLAO</name>
<evidence type="ECO:0000256" key="1">
    <source>
        <dbReference type="SAM" id="Phobius"/>
    </source>
</evidence>
<feature type="transmembrane region" description="Helical" evidence="1">
    <location>
        <begin position="284"/>
        <end position="305"/>
    </location>
</feature>
<dbReference type="Pfam" id="PF12412">
    <property type="entry name" value="DUF3667"/>
    <property type="match status" value="1"/>
</dbReference>
<reference evidence="2" key="1">
    <citation type="submission" date="2022-01" db="EMBL/GenBank/DDBJ databases">
        <title>Gillisia lutea sp. nov., isolated from marine plastic residues from the Malvarosa beach (Valencia, Spain).</title>
        <authorList>
            <person name="Vidal-Verdu A."/>
            <person name="Molina-Menor E."/>
            <person name="Satari L."/>
            <person name="Pascual J."/>
            <person name="Pereto J."/>
            <person name="Porcar M."/>
        </authorList>
    </citation>
    <scope>NUCLEOTIDE SEQUENCE</scope>
    <source>
        <strain evidence="2">M10.2A</strain>
    </source>
</reference>
<organism evidence="2 3">
    <name type="scientific">Gillisia lutea</name>
    <dbReference type="NCBI Taxonomy" id="2909668"/>
    <lineage>
        <taxon>Bacteria</taxon>
        <taxon>Pseudomonadati</taxon>
        <taxon>Bacteroidota</taxon>
        <taxon>Flavobacteriia</taxon>
        <taxon>Flavobacteriales</taxon>
        <taxon>Flavobacteriaceae</taxon>
        <taxon>Gillisia</taxon>
    </lineage>
</organism>
<sequence>MKINIFNRQEKTRSLTKYRGVECLNCKHPLDISDRYCAYCGQLNSTKQLSFKDFLNEFLSGFFAYDSRIRKSLSTILFRPGKISKDYIQGKRTQYVNPFRFYLSISIIYFILFSFSNNYNDLDGFDETDTSTKLESLSESEIEQVNQELVSIPGINTIKLDSLANIEEKKTSYHDIYFSAKALDSMPYWDGNLKRIKLYNQFHKETEIYNSKRALEQLKHPSTKMNLWMYKKTVDGNNFLKNPGLFINYILGKMPLIIFFYLPFFTLFLWLLYFRKPFSYMEHLVFTFHIQSVFFIFLVISLLINLIIVDIISPIIIFLIFLFYLYKAMRNFYEQGRSKTIVKFVIINGLFIILAGIAIIISLFASFAIF</sequence>
<protein>
    <submittedName>
        <fullName evidence="2">DUF3667 domain-containing protein</fullName>
    </submittedName>
</protein>
<feature type="transmembrane region" description="Helical" evidence="1">
    <location>
        <begin position="341"/>
        <end position="369"/>
    </location>
</feature>
<keyword evidence="1" id="KW-1133">Transmembrane helix</keyword>
<dbReference type="RefSeq" id="WP_236134524.1">
    <property type="nucleotide sequence ID" value="NZ_JAKGTH010000010.1"/>
</dbReference>
<gene>
    <name evidence="2" type="ORF">L1I30_11945</name>
</gene>
<dbReference type="Proteomes" id="UP001179363">
    <property type="component" value="Unassembled WGS sequence"/>
</dbReference>
<keyword evidence="1" id="KW-0812">Transmembrane</keyword>
<proteinExistence type="predicted"/>
<keyword evidence="1" id="KW-0472">Membrane</keyword>
<feature type="transmembrane region" description="Helical" evidence="1">
    <location>
        <begin position="246"/>
        <end position="272"/>
    </location>
</feature>
<keyword evidence="3" id="KW-1185">Reference proteome</keyword>